<organism evidence="1 2">
    <name type="scientific">Ridgeia piscesae</name>
    <name type="common">Tubeworm</name>
    <dbReference type="NCBI Taxonomy" id="27915"/>
    <lineage>
        <taxon>Eukaryota</taxon>
        <taxon>Metazoa</taxon>
        <taxon>Spiralia</taxon>
        <taxon>Lophotrochozoa</taxon>
        <taxon>Annelida</taxon>
        <taxon>Polychaeta</taxon>
        <taxon>Sedentaria</taxon>
        <taxon>Canalipalpata</taxon>
        <taxon>Sabellida</taxon>
        <taxon>Siboglinidae</taxon>
        <taxon>Ridgeia</taxon>
    </lineage>
</organism>
<dbReference type="Proteomes" id="UP001209878">
    <property type="component" value="Unassembled WGS sequence"/>
</dbReference>
<evidence type="ECO:0000313" key="1">
    <source>
        <dbReference type="EMBL" id="KAK2185197.1"/>
    </source>
</evidence>
<gene>
    <name evidence="1" type="ORF">NP493_243g02044</name>
</gene>
<reference evidence="1" key="1">
    <citation type="journal article" date="2023" name="Mol. Biol. Evol.">
        <title>Third-Generation Sequencing Reveals the Adaptive Role of the Epigenome in Three Deep-Sea Polychaetes.</title>
        <authorList>
            <person name="Perez M."/>
            <person name="Aroh O."/>
            <person name="Sun Y."/>
            <person name="Lan Y."/>
            <person name="Juniper S.K."/>
            <person name="Young C.R."/>
            <person name="Angers B."/>
            <person name="Qian P.Y."/>
        </authorList>
    </citation>
    <scope>NUCLEOTIDE SEQUENCE</scope>
    <source>
        <strain evidence="1">R07B-5</strain>
    </source>
</reference>
<dbReference type="AlphaFoldDB" id="A0AAD9NZ80"/>
<evidence type="ECO:0000313" key="2">
    <source>
        <dbReference type="Proteomes" id="UP001209878"/>
    </source>
</evidence>
<name>A0AAD9NZ80_RIDPI</name>
<accession>A0AAD9NZ80</accession>
<sequence>MLVIIKKENNKDLKNYRPKCLLSSICQKSKTKATICVNNTLVENVESYIYRKQRYSTRDKNKKDREIQRRVSAGWTAFAKYLDIFKGNIGTCLKRQVYNSCIVPIRRGTMGTLESRKEQAGSRTNKDGEEV</sequence>
<keyword evidence="2" id="KW-1185">Reference proteome</keyword>
<proteinExistence type="predicted"/>
<protein>
    <submittedName>
        <fullName evidence="1">Uncharacterized protein</fullName>
    </submittedName>
</protein>
<comment type="caution">
    <text evidence="1">The sequence shown here is derived from an EMBL/GenBank/DDBJ whole genome shotgun (WGS) entry which is preliminary data.</text>
</comment>
<dbReference type="EMBL" id="JAODUO010000242">
    <property type="protein sequence ID" value="KAK2185197.1"/>
    <property type="molecule type" value="Genomic_DNA"/>
</dbReference>